<reference evidence="3" key="1">
    <citation type="submission" date="2017-09" db="EMBL/GenBank/DDBJ databases">
        <title>Depth-based differentiation of microbial function through sediment-hosted aquifers and enrichment of novel symbionts in the deep terrestrial subsurface.</title>
        <authorList>
            <person name="Probst A.J."/>
            <person name="Ladd B."/>
            <person name="Jarett J.K."/>
            <person name="Geller-Mcgrath D.E."/>
            <person name="Sieber C.M.K."/>
            <person name="Emerson J.B."/>
            <person name="Anantharaman K."/>
            <person name="Thomas B.C."/>
            <person name="Malmstrom R."/>
            <person name="Stieglmeier M."/>
            <person name="Klingl A."/>
            <person name="Woyke T."/>
            <person name="Ryan C.M."/>
            <person name="Banfield J.F."/>
        </authorList>
    </citation>
    <scope>NUCLEOTIDE SEQUENCE [LARGE SCALE GENOMIC DNA]</scope>
</reference>
<gene>
    <name evidence="2" type="ORF">COV01_03745</name>
</gene>
<feature type="transmembrane region" description="Helical" evidence="1">
    <location>
        <begin position="43"/>
        <end position="59"/>
    </location>
</feature>
<name>A0A2M8LBG0_9BACT</name>
<dbReference type="InterPro" id="IPR026898">
    <property type="entry name" value="PrsW"/>
</dbReference>
<dbReference type="Proteomes" id="UP000228700">
    <property type="component" value="Unassembled WGS sequence"/>
</dbReference>
<evidence type="ECO:0008006" key="4">
    <source>
        <dbReference type="Google" id="ProtNLM"/>
    </source>
</evidence>
<feature type="transmembrane region" description="Helical" evidence="1">
    <location>
        <begin position="177"/>
        <end position="200"/>
    </location>
</feature>
<dbReference type="PANTHER" id="PTHR36844:SF1">
    <property type="entry name" value="PROTEASE PRSW"/>
    <property type="match status" value="1"/>
</dbReference>
<evidence type="ECO:0000256" key="1">
    <source>
        <dbReference type="SAM" id="Phobius"/>
    </source>
</evidence>
<protein>
    <recommendedName>
        <fullName evidence="4">Protease PrsW</fullName>
    </recommendedName>
</protein>
<evidence type="ECO:0000313" key="2">
    <source>
        <dbReference type="EMBL" id="PJE73925.1"/>
    </source>
</evidence>
<feature type="transmembrane region" description="Helical" evidence="1">
    <location>
        <begin position="107"/>
        <end position="127"/>
    </location>
</feature>
<keyword evidence="1" id="KW-1133">Transmembrane helix</keyword>
<dbReference type="Pfam" id="PF13367">
    <property type="entry name" value="PrsW-protease"/>
    <property type="match status" value="1"/>
</dbReference>
<feature type="transmembrane region" description="Helical" evidence="1">
    <location>
        <begin position="206"/>
        <end position="224"/>
    </location>
</feature>
<dbReference type="PANTHER" id="PTHR36844">
    <property type="entry name" value="PROTEASE PRSW"/>
    <property type="match status" value="1"/>
</dbReference>
<organism evidence="2 3">
    <name type="scientific">Candidatus Taylorbacteria bacterium CG10_big_fil_rev_8_21_14_0_10_41_48</name>
    <dbReference type="NCBI Taxonomy" id="1975024"/>
    <lineage>
        <taxon>Bacteria</taxon>
        <taxon>Candidatus Tayloriibacteriota</taxon>
    </lineage>
</organism>
<accession>A0A2M8LBG0</accession>
<dbReference type="AlphaFoldDB" id="A0A2M8LBG0"/>
<keyword evidence="1" id="KW-0812">Transmembrane</keyword>
<feature type="transmembrane region" description="Helical" evidence="1">
    <location>
        <begin position="12"/>
        <end position="31"/>
    </location>
</feature>
<dbReference type="GO" id="GO:0008233">
    <property type="term" value="F:peptidase activity"/>
    <property type="evidence" value="ECO:0007669"/>
    <property type="project" value="InterPro"/>
</dbReference>
<dbReference type="EMBL" id="PFEQ01000014">
    <property type="protein sequence ID" value="PJE73925.1"/>
    <property type="molecule type" value="Genomic_DNA"/>
</dbReference>
<sequence length="232" mass="26055">MEQISIPTTSALFYSLVGGILPALFWLWFWVREDKLHPEPRGRLMLVFLVGMVAVPIAYPIQSWAYGLFGLGTVTILIWAASEEILKYLGASVTGFLSRDFDEPMDAMIYLITAALGFSALENTMFILNPLLEGNLHASFATGNMRFIGASLLHVVTSSVLGYCIAREFYRSRIGKIIWRIIGLSLAIGLHALFNSYILYRNGEKTFLVFSFVWMGAIALLLLFEKVKKIKK</sequence>
<keyword evidence="1" id="KW-0472">Membrane</keyword>
<proteinExistence type="predicted"/>
<evidence type="ECO:0000313" key="3">
    <source>
        <dbReference type="Proteomes" id="UP000228700"/>
    </source>
</evidence>
<feature type="transmembrane region" description="Helical" evidence="1">
    <location>
        <begin position="147"/>
        <end position="165"/>
    </location>
</feature>
<comment type="caution">
    <text evidence="2">The sequence shown here is derived from an EMBL/GenBank/DDBJ whole genome shotgun (WGS) entry which is preliminary data.</text>
</comment>